<dbReference type="Proteomes" id="UP000306740">
    <property type="component" value="Unassembled WGS sequence"/>
</dbReference>
<keyword evidence="6 15" id="KW-0863">Zinc-finger</keyword>
<evidence type="ECO:0000256" key="6">
    <source>
        <dbReference type="ARBA" id="ARBA00022771"/>
    </source>
</evidence>
<name>A0A5C4MGT0_9ACTN</name>
<feature type="domain" description="FPG-type" evidence="16">
    <location>
        <begin position="245"/>
        <end position="279"/>
    </location>
</feature>
<evidence type="ECO:0000256" key="7">
    <source>
        <dbReference type="ARBA" id="ARBA00022801"/>
    </source>
</evidence>
<dbReference type="EMBL" id="VDFR01000093">
    <property type="protein sequence ID" value="TNC42539.1"/>
    <property type="molecule type" value="Genomic_DNA"/>
</dbReference>
<dbReference type="Pfam" id="PF06827">
    <property type="entry name" value="zf-FPG_IleRS"/>
    <property type="match status" value="1"/>
</dbReference>
<dbReference type="SUPFAM" id="SSF46946">
    <property type="entry name" value="S13-like H2TH domain"/>
    <property type="match status" value="1"/>
</dbReference>
<dbReference type="PROSITE" id="PS01242">
    <property type="entry name" value="ZF_FPG_1"/>
    <property type="match status" value="1"/>
</dbReference>
<comment type="cofactor">
    <cofactor evidence="1">
        <name>Zn(2+)</name>
        <dbReference type="ChEBI" id="CHEBI:29105"/>
    </cofactor>
</comment>
<evidence type="ECO:0000313" key="18">
    <source>
        <dbReference type="EMBL" id="TNC42539.1"/>
    </source>
</evidence>
<dbReference type="InterPro" id="IPR015886">
    <property type="entry name" value="H2TH_FPG"/>
</dbReference>
<dbReference type="Pfam" id="PF06831">
    <property type="entry name" value="H2TH"/>
    <property type="match status" value="1"/>
</dbReference>
<dbReference type="PANTHER" id="PTHR42697:SF3">
    <property type="entry name" value="ENDONUCLEASE 8 1"/>
    <property type="match status" value="1"/>
</dbReference>
<evidence type="ECO:0000256" key="14">
    <source>
        <dbReference type="ARBA" id="ARBA00044632"/>
    </source>
</evidence>
<dbReference type="InterPro" id="IPR012319">
    <property type="entry name" value="FPG_cat"/>
</dbReference>
<dbReference type="GO" id="GO:0000703">
    <property type="term" value="F:oxidized pyrimidine nucleobase lesion DNA N-glycosylase activity"/>
    <property type="evidence" value="ECO:0007669"/>
    <property type="project" value="TreeGrafter"/>
</dbReference>
<evidence type="ECO:0000259" key="16">
    <source>
        <dbReference type="PROSITE" id="PS51066"/>
    </source>
</evidence>
<dbReference type="GO" id="GO:0008534">
    <property type="term" value="F:oxidized purine nucleobase lesion DNA N-glycosylase activity"/>
    <property type="evidence" value="ECO:0007669"/>
    <property type="project" value="UniProtKB-ARBA"/>
</dbReference>
<dbReference type="PROSITE" id="PS51066">
    <property type="entry name" value="ZF_FPG_2"/>
    <property type="match status" value="1"/>
</dbReference>
<evidence type="ECO:0000256" key="8">
    <source>
        <dbReference type="ARBA" id="ARBA00022833"/>
    </source>
</evidence>
<accession>A0A5C4MGT0</accession>
<dbReference type="InterPro" id="IPR035937">
    <property type="entry name" value="FPG_N"/>
</dbReference>
<evidence type="ECO:0000313" key="19">
    <source>
        <dbReference type="Proteomes" id="UP000306740"/>
    </source>
</evidence>
<evidence type="ECO:0000256" key="12">
    <source>
        <dbReference type="ARBA" id="ARBA00023268"/>
    </source>
</evidence>
<evidence type="ECO:0000256" key="1">
    <source>
        <dbReference type="ARBA" id="ARBA00001947"/>
    </source>
</evidence>
<keyword evidence="13" id="KW-0326">Glycosidase</keyword>
<gene>
    <name evidence="18" type="ORF">FHE65_20580</name>
    <name evidence="17" type="ORF">FHE65_20855</name>
</gene>
<dbReference type="SUPFAM" id="SSF57716">
    <property type="entry name" value="Glucocorticoid receptor-like (DNA-binding domain)"/>
    <property type="match status" value="1"/>
</dbReference>
<organism evidence="17 19">
    <name type="scientific">Mumia zhuanghuii</name>
    <dbReference type="NCBI Taxonomy" id="2585211"/>
    <lineage>
        <taxon>Bacteria</taxon>
        <taxon>Bacillati</taxon>
        <taxon>Actinomycetota</taxon>
        <taxon>Actinomycetes</taxon>
        <taxon>Propionibacteriales</taxon>
        <taxon>Nocardioidaceae</taxon>
        <taxon>Mumia</taxon>
    </lineage>
</organism>
<dbReference type="GO" id="GO:0006284">
    <property type="term" value="P:base-excision repair"/>
    <property type="evidence" value="ECO:0007669"/>
    <property type="project" value="InterPro"/>
</dbReference>
<evidence type="ECO:0000256" key="5">
    <source>
        <dbReference type="ARBA" id="ARBA00022763"/>
    </source>
</evidence>
<comment type="catalytic activity">
    <reaction evidence="14">
        <text>2'-deoxyribonucleotide-(2'-deoxyribose 5'-phosphate)-2'-deoxyribonucleotide-DNA = a 3'-end 2'-deoxyribonucleotide-(2,3-dehydro-2,3-deoxyribose 5'-phosphate)-DNA + a 5'-end 5'-phospho-2'-deoxyribonucleoside-DNA + H(+)</text>
        <dbReference type="Rhea" id="RHEA:66592"/>
        <dbReference type="Rhea" id="RHEA-COMP:13180"/>
        <dbReference type="Rhea" id="RHEA-COMP:16897"/>
        <dbReference type="Rhea" id="RHEA-COMP:17067"/>
        <dbReference type="ChEBI" id="CHEBI:15378"/>
        <dbReference type="ChEBI" id="CHEBI:136412"/>
        <dbReference type="ChEBI" id="CHEBI:157695"/>
        <dbReference type="ChEBI" id="CHEBI:167181"/>
        <dbReference type="EC" id="4.2.99.18"/>
    </reaction>
</comment>
<dbReference type="CDD" id="cd08970">
    <property type="entry name" value="AcNei1_N"/>
    <property type="match status" value="1"/>
</dbReference>
<dbReference type="SUPFAM" id="SSF81624">
    <property type="entry name" value="N-terminal domain of MutM-like DNA repair proteins"/>
    <property type="match status" value="1"/>
</dbReference>
<reference evidence="17 19" key="1">
    <citation type="submission" date="2019-05" db="EMBL/GenBank/DDBJ databases">
        <title>Mumia sp. nov., isolated from the intestinal contents of plateau pika (Ochotona curzoniae) in the Qinghai-Tibet plateau of China.</title>
        <authorList>
            <person name="Tian Z."/>
        </authorList>
    </citation>
    <scope>NUCLEOTIDE SEQUENCE [LARGE SCALE GENOMIC DNA]</scope>
    <source>
        <strain evidence="19">527</strain>
        <strain evidence="17">Z527</strain>
    </source>
</reference>
<dbReference type="PANTHER" id="PTHR42697">
    <property type="entry name" value="ENDONUCLEASE 8"/>
    <property type="match status" value="1"/>
</dbReference>
<protein>
    <recommendedName>
        <fullName evidence="3">DNA-(apurinic or apyrimidinic site) lyase</fullName>
        <ecNumber evidence="3">4.2.99.18</ecNumber>
    </recommendedName>
</protein>
<proteinExistence type="inferred from homology"/>
<keyword evidence="8" id="KW-0862">Zinc</keyword>
<evidence type="ECO:0000256" key="11">
    <source>
        <dbReference type="ARBA" id="ARBA00023239"/>
    </source>
</evidence>
<evidence type="ECO:0000256" key="9">
    <source>
        <dbReference type="ARBA" id="ARBA00023125"/>
    </source>
</evidence>
<dbReference type="GO" id="GO:0003684">
    <property type="term" value="F:damaged DNA binding"/>
    <property type="evidence" value="ECO:0007669"/>
    <property type="project" value="InterPro"/>
</dbReference>
<dbReference type="InterPro" id="IPR000214">
    <property type="entry name" value="Znf_DNA_glyclase/AP_lyase"/>
</dbReference>
<dbReference type="InterPro" id="IPR010979">
    <property type="entry name" value="Ribosomal_uS13-like_H2TH"/>
</dbReference>
<dbReference type="InterPro" id="IPR010663">
    <property type="entry name" value="Znf_FPG/IleRS"/>
</dbReference>
<sequence>MPEGHTLHRLALDLGAAFGGDLTWSSSPQGRFAEGAARIGPRVMEGAEAYGKQLFVRFAGLEEQVRVHLGLIGGLAIHSGLPEPGAVGDLDARPVVGQVRWRLESVRAWADLRGATVCTLITPDEKAAYLAKLGPDPLRDDADPERAWRRINRSRVTIGALLMDQGVLAGVGNVYRAEVLFRHNLDPFLEGRFLRRDEWDAIWGDLVGLMAYGVTHNRIDTVRPEHEPEAMGRAPREDDHGGEVYVYRRTHLPCLVCGTPVRTEVLAGRNLFWCPRCQPRSRRRTPVRG</sequence>
<evidence type="ECO:0000256" key="10">
    <source>
        <dbReference type="ARBA" id="ARBA00023204"/>
    </source>
</evidence>
<dbReference type="GO" id="GO:0003690">
    <property type="term" value="F:double-stranded DNA binding"/>
    <property type="evidence" value="ECO:0007669"/>
    <property type="project" value="UniProtKB-ARBA"/>
</dbReference>
<evidence type="ECO:0000256" key="13">
    <source>
        <dbReference type="ARBA" id="ARBA00023295"/>
    </source>
</evidence>
<dbReference type="SMART" id="SM01232">
    <property type="entry name" value="H2TH"/>
    <property type="match status" value="1"/>
</dbReference>
<dbReference type="SMART" id="SM00898">
    <property type="entry name" value="Fapy_DNA_glyco"/>
    <property type="match status" value="1"/>
</dbReference>
<evidence type="ECO:0000256" key="3">
    <source>
        <dbReference type="ARBA" id="ARBA00012720"/>
    </source>
</evidence>
<comment type="similarity">
    <text evidence="2">Belongs to the FPG family.</text>
</comment>
<dbReference type="EC" id="4.2.99.18" evidence="3"/>
<dbReference type="AlphaFoldDB" id="A0A5C4MGT0"/>
<keyword evidence="7" id="KW-0378">Hydrolase</keyword>
<keyword evidence="10" id="KW-0234">DNA repair</keyword>
<dbReference type="FunFam" id="1.10.8.50:FF:000003">
    <property type="entry name" value="Formamidopyrimidine-DNA glycosylase"/>
    <property type="match status" value="1"/>
</dbReference>
<dbReference type="GO" id="GO:0006979">
    <property type="term" value="P:response to oxidative stress"/>
    <property type="evidence" value="ECO:0007669"/>
    <property type="project" value="UniProtKB-ARBA"/>
</dbReference>
<keyword evidence="9" id="KW-0238">DNA-binding</keyword>
<evidence type="ECO:0000256" key="15">
    <source>
        <dbReference type="PROSITE-ProRule" id="PRU00391"/>
    </source>
</evidence>
<evidence type="ECO:0000256" key="4">
    <source>
        <dbReference type="ARBA" id="ARBA00022723"/>
    </source>
</evidence>
<dbReference type="GO" id="GO:0008270">
    <property type="term" value="F:zinc ion binding"/>
    <property type="evidence" value="ECO:0007669"/>
    <property type="project" value="UniProtKB-KW"/>
</dbReference>
<dbReference type="EMBL" id="VDFR01000094">
    <property type="protein sequence ID" value="TNC42527.1"/>
    <property type="molecule type" value="Genomic_DNA"/>
</dbReference>
<keyword evidence="12" id="KW-0511">Multifunctional enzyme</keyword>
<evidence type="ECO:0000256" key="2">
    <source>
        <dbReference type="ARBA" id="ARBA00009409"/>
    </source>
</evidence>
<keyword evidence="5" id="KW-0227">DNA damage</keyword>
<dbReference type="Gene3D" id="1.10.8.50">
    <property type="match status" value="1"/>
</dbReference>
<keyword evidence="11" id="KW-0456">Lyase</keyword>
<dbReference type="OrthoDB" id="9800855at2"/>
<comment type="caution">
    <text evidence="17">The sequence shown here is derived from an EMBL/GenBank/DDBJ whole genome shotgun (WGS) entry which is preliminary data.</text>
</comment>
<dbReference type="InterPro" id="IPR015887">
    <property type="entry name" value="DNA_glyclase_Znf_dom_DNA_BS"/>
</dbReference>
<keyword evidence="4" id="KW-0479">Metal-binding</keyword>
<dbReference type="GO" id="GO:0140078">
    <property type="term" value="F:class I DNA-(apurinic or apyrimidinic site) endonuclease activity"/>
    <property type="evidence" value="ECO:0007669"/>
    <property type="project" value="UniProtKB-EC"/>
</dbReference>
<dbReference type="RefSeq" id="WP_139106513.1">
    <property type="nucleotide sequence ID" value="NZ_VDFR01000093.1"/>
</dbReference>
<evidence type="ECO:0000313" key="17">
    <source>
        <dbReference type="EMBL" id="TNC42527.1"/>
    </source>
</evidence>